<reference evidence="2" key="1">
    <citation type="journal article" date="2023" name="Mol. Phylogenet. Evol.">
        <title>Genome-scale phylogeny and comparative genomics of the fungal order Sordariales.</title>
        <authorList>
            <person name="Hensen N."/>
            <person name="Bonometti L."/>
            <person name="Westerberg I."/>
            <person name="Brannstrom I.O."/>
            <person name="Guillou S."/>
            <person name="Cros-Aarteil S."/>
            <person name="Calhoun S."/>
            <person name="Haridas S."/>
            <person name="Kuo A."/>
            <person name="Mondo S."/>
            <person name="Pangilinan J."/>
            <person name="Riley R."/>
            <person name="LaButti K."/>
            <person name="Andreopoulos B."/>
            <person name="Lipzen A."/>
            <person name="Chen C."/>
            <person name="Yan M."/>
            <person name="Daum C."/>
            <person name="Ng V."/>
            <person name="Clum A."/>
            <person name="Steindorff A."/>
            <person name="Ohm R.A."/>
            <person name="Martin F."/>
            <person name="Silar P."/>
            <person name="Natvig D.O."/>
            <person name="Lalanne C."/>
            <person name="Gautier V."/>
            <person name="Ament-Velasquez S.L."/>
            <person name="Kruys A."/>
            <person name="Hutchinson M.I."/>
            <person name="Powell A.J."/>
            <person name="Barry K."/>
            <person name="Miller A.N."/>
            <person name="Grigoriev I.V."/>
            <person name="Debuchy R."/>
            <person name="Gladieux P."/>
            <person name="Hiltunen Thoren M."/>
            <person name="Johannesson H."/>
        </authorList>
    </citation>
    <scope>NUCLEOTIDE SEQUENCE</scope>
    <source>
        <strain evidence="2">CBS 315.58</strain>
    </source>
</reference>
<name>A0AAN7B070_9PEZI</name>
<dbReference type="InterPro" id="IPR052895">
    <property type="entry name" value="HetReg/Transcr_Mod"/>
</dbReference>
<feature type="domain" description="Heterokaryon incompatibility" evidence="1">
    <location>
        <begin position="47"/>
        <end position="275"/>
    </location>
</feature>
<dbReference type="Pfam" id="PF06985">
    <property type="entry name" value="HET"/>
    <property type="match status" value="1"/>
</dbReference>
<dbReference type="Proteomes" id="UP001303160">
    <property type="component" value="Unassembled WGS sequence"/>
</dbReference>
<dbReference type="Pfam" id="PF26639">
    <property type="entry name" value="Het-6_barrel"/>
    <property type="match status" value="1"/>
</dbReference>
<accession>A0AAN7B070</accession>
<dbReference type="AlphaFoldDB" id="A0AAN7B070"/>
<dbReference type="PANTHER" id="PTHR24148">
    <property type="entry name" value="ANKYRIN REPEAT DOMAIN-CONTAINING PROTEIN 39 HOMOLOG-RELATED"/>
    <property type="match status" value="1"/>
</dbReference>
<dbReference type="PANTHER" id="PTHR24148:SF82">
    <property type="entry name" value="HETEROKARYON INCOMPATIBILITY DOMAIN-CONTAINING PROTEIN"/>
    <property type="match status" value="1"/>
</dbReference>
<protein>
    <submittedName>
        <fullName evidence="2">Heterokaryon incompatibility protein</fullName>
    </submittedName>
</protein>
<gene>
    <name evidence="2" type="ORF">QBC40DRAFT_336106</name>
</gene>
<organism evidence="2 3">
    <name type="scientific">Triangularia verruculosa</name>
    <dbReference type="NCBI Taxonomy" id="2587418"/>
    <lineage>
        <taxon>Eukaryota</taxon>
        <taxon>Fungi</taxon>
        <taxon>Dikarya</taxon>
        <taxon>Ascomycota</taxon>
        <taxon>Pezizomycotina</taxon>
        <taxon>Sordariomycetes</taxon>
        <taxon>Sordariomycetidae</taxon>
        <taxon>Sordariales</taxon>
        <taxon>Podosporaceae</taxon>
        <taxon>Triangularia</taxon>
    </lineage>
</organism>
<evidence type="ECO:0000313" key="2">
    <source>
        <dbReference type="EMBL" id="KAK4205434.1"/>
    </source>
</evidence>
<dbReference type="InterPro" id="IPR010730">
    <property type="entry name" value="HET"/>
</dbReference>
<proteinExistence type="predicted"/>
<dbReference type="EMBL" id="MU863876">
    <property type="protein sequence ID" value="KAK4205434.1"/>
    <property type="molecule type" value="Genomic_DNA"/>
</dbReference>
<comment type="caution">
    <text evidence="2">The sequence shown here is derived from an EMBL/GenBank/DDBJ whole genome shotgun (WGS) entry which is preliminary data.</text>
</comment>
<keyword evidence="3" id="KW-1185">Reference proteome</keyword>
<evidence type="ECO:0000313" key="3">
    <source>
        <dbReference type="Proteomes" id="UP001303160"/>
    </source>
</evidence>
<evidence type="ECO:0000259" key="1">
    <source>
        <dbReference type="Pfam" id="PF06985"/>
    </source>
</evidence>
<sequence>MDEGKFKYDTLDTTNGSIRVLHLLPGRWIEDICCELQAVSLDDDPAYDALSYVWGDPQDTGQITVNNSPFQATKNLIAALRRLRSSIYVKVLWVDAICINQQDNDEKARQVGMMARIYKSAADVQVFLGESGILDLIPEEDQAAWDDPLRLCWVRDSTMLIHTEHPPHKIGVEHPMWAIWEPQEGLNARDQQRVDEFFTRQLDAKYGESGKLSPLQRLRDSQAGALAMMKMLSNGRCIKACCQGSFDSPAWTGALEVLAHLVSLPWWSRAWVLQEAILPQRDVLAIYGEIVVPMGLIEDSGAILPRHYERGDCCKRFWTSLPAHQKTTFQKFAYTMGQLEGIRETLGIMKMKEIEMLKYLLDKTRFKEATDPRDKIHGLLGLINNCHDPIDLTPDYNVPVKDLYIKVALQMIDFTSSLSILHHHELRSSPTASELPSWVPSWGPTYGSLTPFQIGERTANFRAWPPGPGKVPHLATGTQYPDALVVEGKLISKIAAVTEPMSKTASSSFLDILTSLVTFFDVDDFTTYRSSAEPATTAWARTLLGDQVFEVRYELKAGQVVFDRAYPGDIQMFRLARQILHAQEVGQELVLVLPDGTIMNQAAKAQVVRHAEENFWYANDGRVFFWTEDGHFGSGPMDAKVGDDVWVVLGSLVPLVLRPITETEDCRQLVGHAYVHGIMDGEAVSDMDGEGKREVYLV</sequence>
<reference evidence="2" key="2">
    <citation type="submission" date="2023-05" db="EMBL/GenBank/DDBJ databases">
        <authorList>
            <consortium name="Lawrence Berkeley National Laboratory"/>
            <person name="Steindorff A."/>
            <person name="Hensen N."/>
            <person name="Bonometti L."/>
            <person name="Westerberg I."/>
            <person name="Brannstrom I.O."/>
            <person name="Guillou S."/>
            <person name="Cros-Aarteil S."/>
            <person name="Calhoun S."/>
            <person name="Haridas S."/>
            <person name="Kuo A."/>
            <person name="Mondo S."/>
            <person name="Pangilinan J."/>
            <person name="Riley R."/>
            <person name="Labutti K."/>
            <person name="Andreopoulos B."/>
            <person name="Lipzen A."/>
            <person name="Chen C."/>
            <person name="Yanf M."/>
            <person name="Daum C."/>
            <person name="Ng V."/>
            <person name="Clum A."/>
            <person name="Ohm R."/>
            <person name="Martin F."/>
            <person name="Silar P."/>
            <person name="Natvig D."/>
            <person name="Lalanne C."/>
            <person name="Gautier V."/>
            <person name="Ament-Velasquez S.L."/>
            <person name="Kruys A."/>
            <person name="Hutchinson M.I."/>
            <person name="Powell A.J."/>
            <person name="Barry K."/>
            <person name="Miller A.N."/>
            <person name="Grigoriev I.V."/>
            <person name="Debuchy R."/>
            <person name="Gladieux P."/>
            <person name="Thoren M.H."/>
            <person name="Johannesson H."/>
        </authorList>
    </citation>
    <scope>NUCLEOTIDE SEQUENCE</scope>
    <source>
        <strain evidence="2">CBS 315.58</strain>
    </source>
</reference>